<gene>
    <name evidence="1" type="ORF">Lalb_Chr11g0071701</name>
</gene>
<evidence type="ECO:0000313" key="2">
    <source>
        <dbReference type="Proteomes" id="UP000447434"/>
    </source>
</evidence>
<dbReference type="Proteomes" id="UP000447434">
    <property type="component" value="Chromosome 11"/>
</dbReference>
<proteinExistence type="predicted"/>
<dbReference type="EMBL" id="WOCE01000011">
    <property type="protein sequence ID" value="KAE9604425.1"/>
    <property type="molecule type" value="Genomic_DNA"/>
</dbReference>
<organism evidence="1 2">
    <name type="scientific">Lupinus albus</name>
    <name type="common">White lupine</name>
    <name type="synonym">Lupinus termis</name>
    <dbReference type="NCBI Taxonomy" id="3870"/>
    <lineage>
        <taxon>Eukaryota</taxon>
        <taxon>Viridiplantae</taxon>
        <taxon>Streptophyta</taxon>
        <taxon>Embryophyta</taxon>
        <taxon>Tracheophyta</taxon>
        <taxon>Spermatophyta</taxon>
        <taxon>Magnoliopsida</taxon>
        <taxon>eudicotyledons</taxon>
        <taxon>Gunneridae</taxon>
        <taxon>Pentapetalae</taxon>
        <taxon>rosids</taxon>
        <taxon>fabids</taxon>
        <taxon>Fabales</taxon>
        <taxon>Fabaceae</taxon>
        <taxon>Papilionoideae</taxon>
        <taxon>50 kb inversion clade</taxon>
        <taxon>genistoids sensu lato</taxon>
        <taxon>core genistoids</taxon>
        <taxon>Genisteae</taxon>
        <taxon>Lupinus</taxon>
    </lineage>
</organism>
<keyword evidence="2" id="KW-1185">Reference proteome</keyword>
<evidence type="ECO:0000313" key="1">
    <source>
        <dbReference type="EMBL" id="KAE9604425.1"/>
    </source>
</evidence>
<comment type="caution">
    <text evidence="1">The sequence shown here is derived from an EMBL/GenBank/DDBJ whole genome shotgun (WGS) entry which is preliminary data.</text>
</comment>
<name>A0A6A4PRY3_LUPAL</name>
<sequence length="43" mass="5045">MGSIFLIPNPKSSTCDLSYQVFGTGPEITFRRSRRQQRERVRE</sequence>
<accession>A0A6A4PRY3</accession>
<reference evidence="2" key="1">
    <citation type="journal article" date="2020" name="Nat. Commun.">
        <title>Genome sequence of the cluster root forming white lupin.</title>
        <authorList>
            <person name="Hufnagel B."/>
            <person name="Marques A."/>
            <person name="Soriano A."/>
            <person name="Marques L."/>
            <person name="Divol F."/>
            <person name="Doumas P."/>
            <person name="Sallet E."/>
            <person name="Mancinotti D."/>
            <person name="Carrere S."/>
            <person name="Marande W."/>
            <person name="Arribat S."/>
            <person name="Keller J."/>
            <person name="Huneau C."/>
            <person name="Blein T."/>
            <person name="Aime D."/>
            <person name="Laguerre M."/>
            <person name="Taylor J."/>
            <person name="Schubert V."/>
            <person name="Nelson M."/>
            <person name="Geu-Flores F."/>
            <person name="Crespi M."/>
            <person name="Gallardo-Guerrero K."/>
            <person name="Delaux P.-M."/>
            <person name="Salse J."/>
            <person name="Berges H."/>
            <person name="Guyot R."/>
            <person name="Gouzy J."/>
            <person name="Peret B."/>
        </authorList>
    </citation>
    <scope>NUCLEOTIDE SEQUENCE [LARGE SCALE GENOMIC DNA]</scope>
    <source>
        <strain evidence="2">cv. Amiga</strain>
    </source>
</reference>
<dbReference type="AlphaFoldDB" id="A0A6A4PRY3"/>
<protein>
    <submittedName>
        <fullName evidence="1">Uncharacterized protein</fullName>
    </submittedName>
</protein>